<feature type="transmembrane region" description="Helical" evidence="1">
    <location>
        <begin position="204"/>
        <end position="222"/>
    </location>
</feature>
<evidence type="ECO:0000313" key="3">
    <source>
        <dbReference type="EMBL" id="KHD97510.1"/>
    </source>
</evidence>
<evidence type="ECO:0000313" key="4">
    <source>
        <dbReference type="Proteomes" id="UP000030466"/>
    </source>
</evidence>
<feature type="transmembrane region" description="Helical" evidence="1">
    <location>
        <begin position="229"/>
        <end position="245"/>
    </location>
</feature>
<gene>
    <name evidence="3" type="ORF">GY22_09220</name>
</gene>
<organism evidence="3 4">
    <name type="scientific">Kocuria rosea subsp. polaris</name>
    <dbReference type="NCBI Taxonomy" id="136273"/>
    <lineage>
        <taxon>Bacteria</taxon>
        <taxon>Bacillati</taxon>
        <taxon>Actinomycetota</taxon>
        <taxon>Actinomycetes</taxon>
        <taxon>Micrococcales</taxon>
        <taxon>Micrococcaceae</taxon>
        <taxon>Kocuria</taxon>
    </lineage>
</organism>
<feature type="transmembrane region" description="Helical" evidence="1">
    <location>
        <begin position="125"/>
        <end position="143"/>
    </location>
</feature>
<feature type="transmembrane region" description="Helical" evidence="1">
    <location>
        <begin position="99"/>
        <end position="119"/>
    </location>
</feature>
<dbReference type="RefSeq" id="WP_035926488.1">
    <property type="nucleotide sequence ID" value="NZ_JSUH01000007.1"/>
</dbReference>
<accession>A0A0A6VR68</accession>
<dbReference type="EMBL" id="JSUH01000007">
    <property type="protein sequence ID" value="KHD97510.1"/>
    <property type="molecule type" value="Genomic_DNA"/>
</dbReference>
<evidence type="ECO:0000256" key="1">
    <source>
        <dbReference type="SAM" id="Phobius"/>
    </source>
</evidence>
<feature type="transmembrane region" description="Helical" evidence="1">
    <location>
        <begin position="343"/>
        <end position="362"/>
    </location>
</feature>
<dbReference type="InterPro" id="IPR012429">
    <property type="entry name" value="HGSNAT_cat"/>
</dbReference>
<feature type="transmembrane region" description="Helical" evidence="1">
    <location>
        <begin position="150"/>
        <end position="169"/>
    </location>
</feature>
<keyword evidence="1" id="KW-0812">Transmembrane</keyword>
<sequence length="396" mass="40766">MRWTSGTERFAPAAATGGARRSPAWWAGLDAARGLALIGLMAVQVLPGHHAVTPAPAWPHLFLSEASAALFILLAGVGLALGSGGRFPHRGRWLVADRVGLAVRAVLIAVVGLGLGALMPGDAPADNLLICCGVLFVLAIPFLRLSATALFVCAAVLWMVGPLLVQGVTDVLPAPASAHPAFADVPAEPGGTVSRLLVTGTYPALPYLSCLLVGLGVGRMNLRDTGIQVRLLAAGAGLVVLARTADPFGPYVVGGHGRVPATGGTGTDELAEVLVRGPDPWPVEGVWAIAAGLGVALLVLGGCLLVSRRAGAWSVRLSAVGAMGLSVYTAHLVALSVEIRYDLPVIWSVAHLGAAVLLAVGWRRALGRGPLERVLDAVGDAGRRTVLHRQGRLHRT</sequence>
<dbReference type="OrthoDB" id="4883365at2"/>
<keyword evidence="1" id="KW-1133">Transmembrane helix</keyword>
<dbReference type="Pfam" id="PF07786">
    <property type="entry name" value="HGSNAT_cat"/>
    <property type="match status" value="1"/>
</dbReference>
<keyword evidence="1" id="KW-0472">Membrane</keyword>
<feature type="transmembrane region" description="Helical" evidence="1">
    <location>
        <begin position="66"/>
        <end position="87"/>
    </location>
</feature>
<keyword evidence="4" id="KW-1185">Reference proteome</keyword>
<reference evidence="3 4" key="1">
    <citation type="journal article" date="2003" name="Int. J. Syst. Evol. Microbiol.">
        <title>Kocuria polaris sp. nov., an orange-pigmented psychrophilic bacterium isolated from an Antarctic cyanobacterial mat sample.</title>
        <authorList>
            <person name="Reddy G.S."/>
            <person name="Prakash J.S."/>
            <person name="Prabahar V."/>
            <person name="Matsumoto G.I."/>
            <person name="Stackebrandt E."/>
            <person name="Shivaji S."/>
        </authorList>
    </citation>
    <scope>NUCLEOTIDE SEQUENCE [LARGE SCALE GENOMIC DNA]</scope>
    <source>
        <strain evidence="3 4">CMS 76or</strain>
    </source>
</reference>
<dbReference type="AlphaFoldDB" id="A0A0A6VR68"/>
<feature type="domain" description="Heparan-alpha-glucosaminide N-acetyltransferase catalytic" evidence="2">
    <location>
        <begin position="29"/>
        <end position="225"/>
    </location>
</feature>
<comment type="caution">
    <text evidence="3">The sequence shown here is derived from an EMBL/GenBank/DDBJ whole genome shotgun (WGS) entry which is preliminary data.</text>
</comment>
<dbReference type="Proteomes" id="UP000030466">
    <property type="component" value="Unassembled WGS sequence"/>
</dbReference>
<feature type="transmembrane region" description="Helical" evidence="1">
    <location>
        <begin position="317"/>
        <end position="337"/>
    </location>
</feature>
<feature type="transmembrane region" description="Helical" evidence="1">
    <location>
        <begin position="24"/>
        <end position="46"/>
    </location>
</feature>
<feature type="transmembrane region" description="Helical" evidence="1">
    <location>
        <begin position="285"/>
        <end position="305"/>
    </location>
</feature>
<protein>
    <recommendedName>
        <fullName evidence="2">Heparan-alpha-glucosaminide N-acetyltransferase catalytic domain-containing protein</fullName>
    </recommendedName>
</protein>
<name>A0A0A6VR68_KOCRO</name>
<proteinExistence type="predicted"/>
<evidence type="ECO:0000259" key="2">
    <source>
        <dbReference type="Pfam" id="PF07786"/>
    </source>
</evidence>